<organism evidence="18 19">
    <name type="scientific">Armadillidium nasatum</name>
    <dbReference type="NCBI Taxonomy" id="96803"/>
    <lineage>
        <taxon>Eukaryota</taxon>
        <taxon>Metazoa</taxon>
        <taxon>Ecdysozoa</taxon>
        <taxon>Arthropoda</taxon>
        <taxon>Crustacea</taxon>
        <taxon>Multicrustacea</taxon>
        <taxon>Malacostraca</taxon>
        <taxon>Eumalacostraca</taxon>
        <taxon>Peracarida</taxon>
        <taxon>Isopoda</taxon>
        <taxon>Oniscidea</taxon>
        <taxon>Crinocheta</taxon>
        <taxon>Armadillidiidae</taxon>
        <taxon>Armadillidium</taxon>
    </lineage>
</organism>
<dbReference type="Pfam" id="PF00282">
    <property type="entry name" value="Pyridoxal_deC"/>
    <property type="match status" value="1"/>
</dbReference>
<comment type="pathway">
    <text evidence="3">Lipid metabolism; sphingolipid metabolism.</text>
</comment>
<dbReference type="InterPro" id="IPR015422">
    <property type="entry name" value="PyrdxlP-dep_Trfase_small"/>
</dbReference>
<dbReference type="InterPro" id="IPR015424">
    <property type="entry name" value="PyrdxlP-dep_Trfase"/>
</dbReference>
<dbReference type="SUPFAM" id="SSF53383">
    <property type="entry name" value="PLP-dependent transferases"/>
    <property type="match status" value="1"/>
</dbReference>
<evidence type="ECO:0000256" key="3">
    <source>
        <dbReference type="ARBA" id="ARBA00004760"/>
    </source>
</evidence>
<dbReference type="GO" id="GO:0019752">
    <property type="term" value="P:carboxylic acid metabolic process"/>
    <property type="evidence" value="ECO:0007669"/>
    <property type="project" value="InterPro"/>
</dbReference>
<name>A0A5N5TFJ8_9CRUS</name>
<evidence type="ECO:0000256" key="1">
    <source>
        <dbReference type="ARBA" id="ARBA00001933"/>
    </source>
</evidence>
<dbReference type="Proteomes" id="UP000326759">
    <property type="component" value="Unassembled WGS sequence"/>
</dbReference>
<evidence type="ECO:0000256" key="6">
    <source>
        <dbReference type="ARBA" id="ARBA00022824"/>
    </source>
</evidence>
<comment type="pathway">
    <text evidence="4">Sphingolipid metabolism.</text>
</comment>
<keyword evidence="11" id="KW-0472">Membrane</keyword>
<comment type="similarity">
    <text evidence="13">Belongs to the group II decarboxylase family. Sphingosine-1-phosphate lyase subfamily.</text>
</comment>
<evidence type="ECO:0000256" key="14">
    <source>
        <dbReference type="ARBA" id="ARBA00038965"/>
    </source>
</evidence>
<evidence type="ECO:0000313" key="18">
    <source>
        <dbReference type="EMBL" id="KAB7505426.1"/>
    </source>
</evidence>
<evidence type="ECO:0000256" key="7">
    <source>
        <dbReference type="ARBA" id="ARBA00022898"/>
    </source>
</evidence>
<dbReference type="GO" id="GO:0030170">
    <property type="term" value="F:pyridoxal phosphate binding"/>
    <property type="evidence" value="ECO:0007669"/>
    <property type="project" value="InterPro"/>
</dbReference>
<feature type="modified residue" description="N6-(pyridoxal phosphate)lysine" evidence="16">
    <location>
        <position position="340"/>
    </location>
</feature>
<comment type="caution">
    <text evidence="18">The sequence shown here is derived from an EMBL/GenBank/DDBJ whole genome shotgun (WGS) entry which is preliminary data.</text>
</comment>
<accession>A0A5N5TFJ8</accession>
<evidence type="ECO:0000256" key="5">
    <source>
        <dbReference type="ARBA" id="ARBA00022692"/>
    </source>
</evidence>
<reference evidence="18 19" key="1">
    <citation type="journal article" date="2019" name="PLoS Biol.">
        <title>Sex chromosomes control vertical transmission of feminizing Wolbachia symbionts in an isopod.</title>
        <authorList>
            <person name="Becking T."/>
            <person name="Chebbi M.A."/>
            <person name="Giraud I."/>
            <person name="Moumen B."/>
            <person name="Laverre T."/>
            <person name="Caubet Y."/>
            <person name="Peccoud J."/>
            <person name="Gilbert C."/>
            <person name="Cordaux R."/>
        </authorList>
    </citation>
    <scope>NUCLEOTIDE SEQUENCE [LARGE SCALE GENOMIC DNA]</scope>
    <source>
        <strain evidence="18">ANa2</strain>
        <tissue evidence="18">Whole body excluding digestive tract and cuticle</tissue>
    </source>
</reference>
<keyword evidence="12 17" id="KW-0456">Lyase</keyword>
<evidence type="ECO:0000256" key="16">
    <source>
        <dbReference type="PIRSR" id="PIRSR602129-50"/>
    </source>
</evidence>
<evidence type="ECO:0000256" key="2">
    <source>
        <dbReference type="ARBA" id="ARBA00004389"/>
    </source>
</evidence>
<proteinExistence type="inferred from homology"/>
<dbReference type="Gene3D" id="3.90.1150.10">
    <property type="entry name" value="Aspartate Aminotransferase, domain 1"/>
    <property type="match status" value="1"/>
</dbReference>
<dbReference type="FunFam" id="3.90.1150.10:FF:000247">
    <property type="entry name" value="Sphingosine phosphate lyase, putative"/>
    <property type="match status" value="1"/>
</dbReference>
<evidence type="ECO:0000256" key="9">
    <source>
        <dbReference type="ARBA" id="ARBA00022989"/>
    </source>
</evidence>
<protein>
    <recommendedName>
        <fullName evidence="14">sphinganine-1-phosphate aldolase</fullName>
        <ecNumber evidence="14">4.1.2.27</ecNumber>
    </recommendedName>
    <alternativeName>
        <fullName evidence="15">Sphingosine-1-phosphate aldolase</fullName>
    </alternativeName>
</protein>
<dbReference type="GO" id="GO:0008117">
    <property type="term" value="F:sphinganine-1-phosphate aldolase activity"/>
    <property type="evidence" value="ECO:0007669"/>
    <property type="project" value="UniProtKB-EC"/>
</dbReference>
<dbReference type="AlphaFoldDB" id="A0A5N5TFJ8"/>
<dbReference type="FunFam" id="6.10.140.2150:FF:000001">
    <property type="entry name" value="Sphingosine-1-phosphate lyase 1"/>
    <property type="match status" value="1"/>
</dbReference>
<keyword evidence="6" id="KW-0256">Endoplasmic reticulum</keyword>
<evidence type="ECO:0000256" key="10">
    <source>
        <dbReference type="ARBA" id="ARBA00023098"/>
    </source>
</evidence>
<keyword evidence="5" id="KW-0812">Transmembrane</keyword>
<dbReference type="GO" id="GO:0005789">
    <property type="term" value="C:endoplasmic reticulum membrane"/>
    <property type="evidence" value="ECO:0007669"/>
    <property type="project" value="UniProtKB-SubCell"/>
</dbReference>
<evidence type="ECO:0000256" key="13">
    <source>
        <dbReference type="ARBA" id="ARBA00038302"/>
    </source>
</evidence>
<evidence type="ECO:0000256" key="17">
    <source>
        <dbReference type="RuleBase" id="RU000382"/>
    </source>
</evidence>
<dbReference type="InterPro" id="IPR015421">
    <property type="entry name" value="PyrdxlP-dep_Trfase_major"/>
</dbReference>
<evidence type="ECO:0000256" key="12">
    <source>
        <dbReference type="ARBA" id="ARBA00023239"/>
    </source>
</evidence>
<dbReference type="EMBL" id="SEYY01001236">
    <property type="protein sequence ID" value="KAB7505426.1"/>
    <property type="molecule type" value="Genomic_DNA"/>
</dbReference>
<sequence length="547" mass="60358">MNSVTSYFSKLTDLVDKICEGKKAWTIVATTSATTVAVMWVADILSQNESITDRTKKKFMKLIRKIPGVQNKISEEINKLSSSILKDMNGNINNDSYITELPAKGWSKEQVMEIAAKYNAYGAYKWQDGYASGTVYHGGEELSQLITEIYGMSIWTNPLHTDVFPGIRKMEAEVVRMCCSMFKGGSDSCGTMTSGGTESIIMACKAYRNYAMEVKGIKKPEILVPVTAHAAFDKGAEFLNISIKHVPVDPKTMKVDIKAMERMITKNTCMLVGSAPQFPHGIIDPIESIACLARKYDIPLHVDACLGGFLIAFAADAGFNLPKFDFTVDGVTSISCDTHKYGFTPKGSSVVLYSKKKYRHFQFFVQTDWPGGIYATPAISGSRPGGIIAATWGAMIYYGREGYIDTTREILRTAKKLDEGCRKIPGIQVMGQPEVSVVAITSDKYNIYSLFDRMTKKGWNLNALQFPNCIHIAVTFLHTKEGVAERFIADVASISEELIKNPPEDPGESAAMYGLAQSLPDRSIVNEFAWCYLDACYSSSNNTPNGK</sequence>
<gene>
    <name evidence="18" type="primary">Sply</name>
    <name evidence="18" type="ORF">Anas_00818</name>
</gene>
<dbReference type="FunFam" id="3.40.640.10:FF:000020">
    <property type="entry name" value="sphingosine-1-phosphate lyase 1"/>
    <property type="match status" value="1"/>
</dbReference>
<keyword evidence="9" id="KW-1133">Transmembrane helix</keyword>
<evidence type="ECO:0000256" key="8">
    <source>
        <dbReference type="ARBA" id="ARBA00022919"/>
    </source>
</evidence>
<dbReference type="PANTHER" id="PTHR42735:SF6">
    <property type="entry name" value="SPHINGOSINE-1-PHOSPHATE LYASE 1"/>
    <property type="match status" value="1"/>
</dbReference>
<keyword evidence="19" id="KW-1185">Reference proteome</keyword>
<evidence type="ECO:0000256" key="4">
    <source>
        <dbReference type="ARBA" id="ARBA00004991"/>
    </source>
</evidence>
<keyword evidence="8" id="KW-0746">Sphingolipid metabolism</keyword>
<dbReference type="PANTHER" id="PTHR42735">
    <property type="match status" value="1"/>
</dbReference>
<dbReference type="Gene3D" id="3.40.640.10">
    <property type="entry name" value="Type I PLP-dependent aspartate aminotransferase-like (Major domain)"/>
    <property type="match status" value="1"/>
</dbReference>
<evidence type="ECO:0000256" key="11">
    <source>
        <dbReference type="ARBA" id="ARBA00023136"/>
    </source>
</evidence>
<evidence type="ECO:0000313" key="19">
    <source>
        <dbReference type="Proteomes" id="UP000326759"/>
    </source>
</evidence>
<dbReference type="InterPro" id="IPR050477">
    <property type="entry name" value="GrpII_AminoAcid_Decarb"/>
</dbReference>
<keyword evidence="7 16" id="KW-0663">Pyridoxal phosphate</keyword>
<keyword evidence="10" id="KW-0443">Lipid metabolism</keyword>
<dbReference type="GO" id="GO:0030149">
    <property type="term" value="P:sphingolipid catabolic process"/>
    <property type="evidence" value="ECO:0007669"/>
    <property type="project" value="TreeGrafter"/>
</dbReference>
<dbReference type="EC" id="4.1.2.27" evidence="14"/>
<evidence type="ECO:0000256" key="15">
    <source>
        <dbReference type="ARBA" id="ARBA00042568"/>
    </source>
</evidence>
<comment type="subcellular location">
    <subcellularLocation>
        <location evidence="2">Endoplasmic reticulum membrane</location>
        <topology evidence="2">Single-pass membrane protein</topology>
    </subcellularLocation>
</comment>
<dbReference type="OrthoDB" id="10254570at2759"/>
<dbReference type="InterPro" id="IPR002129">
    <property type="entry name" value="PyrdxlP-dep_de-COase"/>
</dbReference>
<dbReference type="CDD" id="cd06450">
    <property type="entry name" value="DOPA_deC_like"/>
    <property type="match status" value="1"/>
</dbReference>
<comment type="cofactor">
    <cofactor evidence="1 16 17">
        <name>pyridoxal 5'-phosphate</name>
        <dbReference type="ChEBI" id="CHEBI:597326"/>
    </cofactor>
</comment>
<dbReference type="Gene3D" id="6.10.140.2150">
    <property type="match status" value="1"/>
</dbReference>